<comment type="caution">
    <text evidence="1">The sequence shown here is derived from an EMBL/GenBank/DDBJ whole genome shotgun (WGS) entry which is preliminary data.</text>
</comment>
<proteinExistence type="predicted"/>
<organism evidence="1 2">
    <name type="scientific">Alkalicoccobacillus plakortidis</name>
    <dbReference type="NCBI Taxonomy" id="444060"/>
    <lineage>
        <taxon>Bacteria</taxon>
        <taxon>Bacillati</taxon>
        <taxon>Bacillota</taxon>
        <taxon>Bacilli</taxon>
        <taxon>Bacillales</taxon>
        <taxon>Bacillaceae</taxon>
        <taxon>Alkalicoccobacillus</taxon>
    </lineage>
</organism>
<gene>
    <name evidence="1" type="ORF">NDM98_04575</name>
</gene>
<keyword evidence="2" id="KW-1185">Reference proteome</keyword>
<dbReference type="RefSeq" id="WP_251604964.1">
    <property type="nucleotide sequence ID" value="NZ_JAMQJY010000001.1"/>
</dbReference>
<reference evidence="1" key="1">
    <citation type="submission" date="2022-06" db="EMBL/GenBank/DDBJ databases">
        <title>Alkalicoccobacillus porphyridii sp. nov., isolated from a marine red alga, Porphyridium purpureum and reclassification of Shouchella plakortidis and Shouchella gibsonii as Alkalicoccobacillus plakortidis comb. nov. and Alkalicoccobacillus gibsonii comb. nov.</title>
        <authorList>
            <person name="Kim K.H."/>
            <person name="Lee J.K."/>
            <person name="Han D.M."/>
            <person name="Baek J.H."/>
            <person name="Jeon C.O."/>
        </authorList>
    </citation>
    <scope>NUCLEOTIDE SEQUENCE</scope>
    <source>
        <strain evidence="1">DSM 19153</strain>
    </source>
</reference>
<dbReference type="Proteomes" id="UP001203665">
    <property type="component" value="Unassembled WGS sequence"/>
</dbReference>
<sequence>MKFDETGFEGQEVKFAHIRHAAEASGFVHAEQWDYERATFDYKIVNQGDTYYLRVPIYAIKGDIPKNETICRMMTPLLGKHYYPHGVEYAGEDFPESVVTKSQSKLDLLKHTLEQEV</sequence>
<protein>
    <submittedName>
        <fullName evidence="1">YugN-like family protein</fullName>
    </submittedName>
</protein>
<name>A0ABT0XG17_9BACI</name>
<evidence type="ECO:0000313" key="1">
    <source>
        <dbReference type="EMBL" id="MCM2674851.1"/>
    </source>
</evidence>
<dbReference type="InterPro" id="IPR036491">
    <property type="entry name" value="YugN-like_sf"/>
</dbReference>
<evidence type="ECO:0000313" key="2">
    <source>
        <dbReference type="Proteomes" id="UP001203665"/>
    </source>
</evidence>
<dbReference type="InterPro" id="IPR014967">
    <property type="entry name" value="Uncharacterised_YugN-like"/>
</dbReference>
<accession>A0ABT0XG17</accession>
<dbReference type="Pfam" id="PF08868">
    <property type="entry name" value="YugN"/>
    <property type="match status" value="1"/>
</dbReference>
<dbReference type="SUPFAM" id="SSF160755">
    <property type="entry name" value="YugN-like"/>
    <property type="match status" value="1"/>
</dbReference>
<dbReference type="Gene3D" id="3.30.310.100">
    <property type="entry name" value="YugN-like"/>
    <property type="match status" value="1"/>
</dbReference>
<dbReference type="EMBL" id="JAMQJY010000001">
    <property type="protein sequence ID" value="MCM2674851.1"/>
    <property type="molecule type" value="Genomic_DNA"/>
</dbReference>